<evidence type="ECO:0000259" key="4">
    <source>
        <dbReference type="PROSITE" id="PS50943"/>
    </source>
</evidence>
<evidence type="ECO:0000313" key="6">
    <source>
        <dbReference type="Proteomes" id="UP000295122"/>
    </source>
</evidence>
<name>A0A4R7BJ23_9HYPH</name>
<dbReference type="CDD" id="cd00093">
    <property type="entry name" value="HTH_XRE"/>
    <property type="match status" value="1"/>
</dbReference>
<dbReference type="PANTHER" id="PTHR46797">
    <property type="entry name" value="HTH-TYPE TRANSCRIPTIONAL REGULATOR"/>
    <property type="match status" value="1"/>
</dbReference>
<dbReference type="GO" id="GO:0005829">
    <property type="term" value="C:cytosol"/>
    <property type="evidence" value="ECO:0007669"/>
    <property type="project" value="TreeGrafter"/>
</dbReference>
<protein>
    <submittedName>
        <fullName evidence="5">Helix-turn-helix protein</fullName>
    </submittedName>
</protein>
<organism evidence="5 6">
    <name type="scientific">Enterovirga rhinocerotis</name>
    <dbReference type="NCBI Taxonomy" id="1339210"/>
    <lineage>
        <taxon>Bacteria</taxon>
        <taxon>Pseudomonadati</taxon>
        <taxon>Pseudomonadota</taxon>
        <taxon>Alphaproteobacteria</taxon>
        <taxon>Hyphomicrobiales</taxon>
        <taxon>Methylobacteriaceae</taxon>
        <taxon>Enterovirga</taxon>
    </lineage>
</organism>
<reference evidence="5 6" key="1">
    <citation type="submission" date="2019-03" db="EMBL/GenBank/DDBJ databases">
        <title>Genomic Encyclopedia of Type Strains, Phase IV (KMG-IV): sequencing the most valuable type-strain genomes for metagenomic binning, comparative biology and taxonomic classification.</title>
        <authorList>
            <person name="Goeker M."/>
        </authorList>
    </citation>
    <scope>NUCLEOTIDE SEQUENCE [LARGE SCALE GENOMIC DNA]</scope>
    <source>
        <strain evidence="5 6">DSM 25903</strain>
    </source>
</reference>
<dbReference type="RefSeq" id="WP_245513360.1">
    <property type="nucleotide sequence ID" value="NZ_SNZR01000017.1"/>
</dbReference>
<proteinExistence type="predicted"/>
<keyword evidence="6" id="KW-1185">Reference proteome</keyword>
<gene>
    <name evidence="5" type="ORF">EV668_4439</name>
</gene>
<dbReference type="Pfam" id="PF01381">
    <property type="entry name" value="HTH_3"/>
    <property type="match status" value="1"/>
</dbReference>
<evidence type="ECO:0000256" key="2">
    <source>
        <dbReference type="ARBA" id="ARBA00023125"/>
    </source>
</evidence>
<dbReference type="Proteomes" id="UP000295122">
    <property type="component" value="Unassembled WGS sequence"/>
</dbReference>
<dbReference type="Gene3D" id="1.10.260.40">
    <property type="entry name" value="lambda repressor-like DNA-binding domains"/>
    <property type="match status" value="1"/>
</dbReference>
<dbReference type="InterPro" id="IPR001387">
    <property type="entry name" value="Cro/C1-type_HTH"/>
</dbReference>
<feature type="domain" description="HTH cro/C1-type" evidence="4">
    <location>
        <begin position="22"/>
        <end position="76"/>
    </location>
</feature>
<dbReference type="InterPro" id="IPR050807">
    <property type="entry name" value="TransReg_Diox_bact_type"/>
</dbReference>
<keyword evidence="3" id="KW-0804">Transcription</keyword>
<keyword evidence="2" id="KW-0238">DNA-binding</keyword>
<keyword evidence="1" id="KW-0805">Transcription regulation</keyword>
<sequence length="80" mass="8418">MSDSSKPIDGSLSARQAVACNVRRLRVERGLSQEELASGSGLHRNYVGGVERGERNVSVDNIGRLAAALRVTPASLLDGA</sequence>
<dbReference type="EMBL" id="SNZR01000017">
    <property type="protein sequence ID" value="TDR85324.1"/>
    <property type="molecule type" value="Genomic_DNA"/>
</dbReference>
<evidence type="ECO:0000256" key="1">
    <source>
        <dbReference type="ARBA" id="ARBA00023015"/>
    </source>
</evidence>
<evidence type="ECO:0000256" key="3">
    <source>
        <dbReference type="ARBA" id="ARBA00023163"/>
    </source>
</evidence>
<dbReference type="GO" id="GO:0003700">
    <property type="term" value="F:DNA-binding transcription factor activity"/>
    <property type="evidence" value="ECO:0007669"/>
    <property type="project" value="TreeGrafter"/>
</dbReference>
<dbReference type="PANTHER" id="PTHR46797:SF23">
    <property type="entry name" value="HTH-TYPE TRANSCRIPTIONAL REGULATOR SUTR"/>
    <property type="match status" value="1"/>
</dbReference>
<evidence type="ECO:0000313" key="5">
    <source>
        <dbReference type="EMBL" id="TDR85324.1"/>
    </source>
</evidence>
<accession>A0A4R7BJ23</accession>
<dbReference type="SMART" id="SM00530">
    <property type="entry name" value="HTH_XRE"/>
    <property type="match status" value="1"/>
</dbReference>
<dbReference type="PROSITE" id="PS50943">
    <property type="entry name" value="HTH_CROC1"/>
    <property type="match status" value="1"/>
</dbReference>
<dbReference type="GO" id="GO:0003677">
    <property type="term" value="F:DNA binding"/>
    <property type="evidence" value="ECO:0007669"/>
    <property type="project" value="UniProtKB-KW"/>
</dbReference>
<dbReference type="AlphaFoldDB" id="A0A4R7BJ23"/>
<comment type="caution">
    <text evidence="5">The sequence shown here is derived from an EMBL/GenBank/DDBJ whole genome shotgun (WGS) entry which is preliminary data.</text>
</comment>
<dbReference type="InterPro" id="IPR010982">
    <property type="entry name" value="Lambda_DNA-bd_dom_sf"/>
</dbReference>
<dbReference type="SUPFAM" id="SSF47413">
    <property type="entry name" value="lambda repressor-like DNA-binding domains"/>
    <property type="match status" value="1"/>
</dbReference>